<dbReference type="InterPro" id="IPR013815">
    <property type="entry name" value="ATP_grasp_subdomain_1"/>
</dbReference>
<dbReference type="SUPFAM" id="SSF56059">
    <property type="entry name" value="Glutathione synthetase ATP-binding domain-like"/>
    <property type="match status" value="1"/>
</dbReference>
<keyword evidence="1" id="KW-0067">ATP-binding</keyword>
<proteinExistence type="predicted"/>
<dbReference type="Gene3D" id="3.40.50.720">
    <property type="entry name" value="NAD(P)-binding Rossmann-like Domain"/>
    <property type="match status" value="1"/>
</dbReference>
<keyword evidence="3" id="KW-0436">Ligase</keyword>
<dbReference type="SMART" id="SM00881">
    <property type="entry name" value="CoA_binding"/>
    <property type="match status" value="1"/>
</dbReference>
<dbReference type="Proteomes" id="UP001500456">
    <property type="component" value="Unassembled WGS sequence"/>
</dbReference>
<dbReference type="InterPro" id="IPR043938">
    <property type="entry name" value="Ligase_CoA_dom"/>
</dbReference>
<dbReference type="InterPro" id="IPR016102">
    <property type="entry name" value="Succinyl-CoA_synth-like"/>
</dbReference>
<comment type="caution">
    <text evidence="3">The sequence shown here is derived from an EMBL/GenBank/DDBJ whole genome shotgun (WGS) entry which is preliminary data.</text>
</comment>
<dbReference type="InterPro" id="IPR003781">
    <property type="entry name" value="CoA-bd"/>
</dbReference>
<dbReference type="Gene3D" id="3.30.1490.20">
    <property type="entry name" value="ATP-grasp fold, A domain"/>
    <property type="match status" value="1"/>
</dbReference>
<dbReference type="InterPro" id="IPR011761">
    <property type="entry name" value="ATP-grasp"/>
</dbReference>
<evidence type="ECO:0000313" key="3">
    <source>
        <dbReference type="EMBL" id="GAA4012771.1"/>
    </source>
</evidence>
<accession>A0ABP7SK32</accession>
<dbReference type="EMBL" id="BAAAZX010000021">
    <property type="protein sequence ID" value="GAA4012771.1"/>
    <property type="molecule type" value="Genomic_DNA"/>
</dbReference>
<evidence type="ECO:0000259" key="2">
    <source>
        <dbReference type="PROSITE" id="PS50975"/>
    </source>
</evidence>
<dbReference type="Pfam" id="PF13549">
    <property type="entry name" value="ATP-grasp_5"/>
    <property type="match status" value="1"/>
</dbReference>
<dbReference type="SUPFAM" id="SSF51735">
    <property type="entry name" value="NAD(P)-binding Rossmann-fold domains"/>
    <property type="match status" value="1"/>
</dbReference>
<feature type="domain" description="ATP-grasp" evidence="2">
    <location>
        <begin position="514"/>
        <end position="711"/>
    </location>
</feature>
<dbReference type="RefSeq" id="WP_345568028.1">
    <property type="nucleotide sequence ID" value="NZ_BAAAZX010000021.1"/>
</dbReference>
<dbReference type="PROSITE" id="PS50975">
    <property type="entry name" value="ATP_GRASP"/>
    <property type="match status" value="1"/>
</dbReference>
<dbReference type="InterPro" id="IPR036291">
    <property type="entry name" value="NAD(P)-bd_dom_sf"/>
</dbReference>
<evidence type="ECO:0000313" key="4">
    <source>
        <dbReference type="Proteomes" id="UP001500456"/>
    </source>
</evidence>
<protein>
    <submittedName>
        <fullName evidence="3">Acetate--CoA ligase family protein</fullName>
    </submittedName>
</protein>
<dbReference type="InterPro" id="IPR032875">
    <property type="entry name" value="Succ_CoA_lig_flav_dom"/>
</dbReference>
<dbReference type="Pfam" id="PF19045">
    <property type="entry name" value="Ligase_CoA_2"/>
    <property type="match status" value="1"/>
</dbReference>
<dbReference type="SUPFAM" id="SSF52210">
    <property type="entry name" value="Succinyl-CoA synthetase domains"/>
    <property type="match status" value="2"/>
</dbReference>
<keyword evidence="4" id="KW-1185">Reference proteome</keyword>
<dbReference type="Pfam" id="PF13607">
    <property type="entry name" value="Succ_CoA_lig"/>
    <property type="match status" value="1"/>
</dbReference>
<gene>
    <name evidence="3" type="ORF">GCM10022232_63580</name>
</gene>
<dbReference type="PANTHER" id="PTHR42793:SF1">
    <property type="entry name" value="PEPTIDYL-LYSINE N-ACETYLTRANSFERASE PATZ"/>
    <property type="match status" value="1"/>
</dbReference>
<evidence type="ECO:0000256" key="1">
    <source>
        <dbReference type="PROSITE-ProRule" id="PRU00409"/>
    </source>
</evidence>
<organism evidence="3 4">
    <name type="scientific">Streptomyces plumbiresistens</name>
    <dbReference type="NCBI Taxonomy" id="511811"/>
    <lineage>
        <taxon>Bacteria</taxon>
        <taxon>Bacillati</taxon>
        <taxon>Actinomycetota</taxon>
        <taxon>Actinomycetes</taxon>
        <taxon>Kitasatosporales</taxon>
        <taxon>Streptomycetaceae</taxon>
        <taxon>Streptomyces</taxon>
    </lineage>
</organism>
<keyword evidence="1" id="KW-0547">Nucleotide-binding</keyword>
<reference evidence="4" key="1">
    <citation type="journal article" date="2019" name="Int. J. Syst. Evol. Microbiol.">
        <title>The Global Catalogue of Microorganisms (GCM) 10K type strain sequencing project: providing services to taxonomists for standard genome sequencing and annotation.</title>
        <authorList>
            <consortium name="The Broad Institute Genomics Platform"/>
            <consortium name="The Broad Institute Genome Sequencing Center for Infectious Disease"/>
            <person name="Wu L."/>
            <person name="Ma J."/>
        </authorList>
    </citation>
    <scope>NUCLEOTIDE SEQUENCE [LARGE SCALE GENOMIC DNA]</scope>
    <source>
        <strain evidence="4">JCM 16924</strain>
    </source>
</reference>
<sequence length="715" mass="73705">MTSLGEATLPMPADRRDLSPLFAPRSVVVAGASDVSGKFGYEVARGALRGEHRRSVYLLNRSAATVADRRAYASFAEIGEAPDLVVLATPAPTVPAVVDAALAAGARAFLGLTAGMEETAERAIAERIRAAGAVLVGPNCIGLADAESELELYAWGRFSAGSVAVLSHSGALGMDIGRGVSDAGLGVSRIVSMGNCADLQPADLVRDLIRHEPTKVIAVYCESLGDGRDFLRAAAEARDAGKPVVALVADPTDATTRAAMTHTRALLSDGRVVRAAYRAAGVVQVHSIADLVDAVRVLAAPRRPLGRRIAVVSEGGGPGIIAADAMARAGLHVPEFSPALQERLGAVVHEVGSPANPVDIGSGGTVSAISAAAEMVMESGEVDAVVITGLGSSSDFFIKESVRSAQTDRAMIGNLPEAEALKGLETTSAKDHTGAEMFVAASSRTGVPGYGAFFDPALTTAHIIDSGGCPVFRSVDSVAQAVALAVPRDDEDADVPELPEPRGDLSDDDYFTVRGFLQGAGIRYAHAHRVSSLDEALTAAREIGYPVVLKALGSMHKSDDGGVALGLDSDAELAEAFAGMSHLGSEAYSVEEMVVAAASAELILGAQVDHQFGPVVMVGVGGVYSELLSDVAVELAPIGVDRAERLIRSLRGASLLTGHRGRPALALRAAAEALSALSRLIASSPGIAEIEINPLLLSTDRAVGLDARAVRHGHR</sequence>
<dbReference type="PANTHER" id="PTHR42793">
    <property type="entry name" value="COA BINDING DOMAIN CONTAINING PROTEIN"/>
    <property type="match status" value="1"/>
</dbReference>
<dbReference type="GO" id="GO:0016874">
    <property type="term" value="F:ligase activity"/>
    <property type="evidence" value="ECO:0007669"/>
    <property type="project" value="UniProtKB-KW"/>
</dbReference>
<dbReference type="Gene3D" id="3.30.470.20">
    <property type="entry name" value="ATP-grasp fold, B domain"/>
    <property type="match status" value="1"/>
</dbReference>
<dbReference type="Gene3D" id="3.40.50.261">
    <property type="entry name" value="Succinyl-CoA synthetase domains"/>
    <property type="match status" value="2"/>
</dbReference>
<dbReference type="Pfam" id="PF13380">
    <property type="entry name" value="CoA_binding_2"/>
    <property type="match status" value="1"/>
</dbReference>
<name>A0ABP7SK32_9ACTN</name>